<evidence type="ECO:0000313" key="12">
    <source>
        <dbReference type="Proteomes" id="UP000194841"/>
    </source>
</evidence>
<evidence type="ECO:0008006" key="13">
    <source>
        <dbReference type="Google" id="ProtNLM"/>
    </source>
</evidence>
<protein>
    <recommendedName>
        <fullName evidence="13">Diguanylate phosphodiesterase</fullName>
    </recommendedName>
</protein>
<feature type="transmembrane region" description="Helical" evidence="8">
    <location>
        <begin position="134"/>
        <end position="153"/>
    </location>
</feature>
<dbReference type="EMBL" id="MWPV01000006">
    <property type="protein sequence ID" value="OUL56406.1"/>
    <property type="molecule type" value="Genomic_DNA"/>
</dbReference>
<dbReference type="PANTHER" id="PTHR33121">
    <property type="entry name" value="CYCLIC DI-GMP PHOSPHODIESTERASE PDEF"/>
    <property type="match status" value="1"/>
</dbReference>
<accession>A0A244CLL4</accession>
<dbReference type="InterPro" id="IPR035919">
    <property type="entry name" value="EAL_sf"/>
</dbReference>
<dbReference type="OrthoDB" id="6198205at2"/>
<proteinExistence type="predicted"/>
<feature type="transmembrane region" description="Helical" evidence="8">
    <location>
        <begin position="368"/>
        <end position="389"/>
    </location>
</feature>
<evidence type="ECO:0000256" key="3">
    <source>
        <dbReference type="ARBA" id="ARBA00022475"/>
    </source>
</evidence>
<dbReference type="Pfam" id="PF00563">
    <property type="entry name" value="EAL"/>
    <property type="match status" value="1"/>
</dbReference>
<feature type="transmembrane region" description="Helical" evidence="8">
    <location>
        <begin position="174"/>
        <end position="194"/>
    </location>
</feature>
<dbReference type="Gene3D" id="3.20.20.450">
    <property type="entry name" value="EAL domain"/>
    <property type="match status" value="1"/>
</dbReference>
<dbReference type="GO" id="GO:0071111">
    <property type="term" value="F:cyclic-guanylate-specific phosphodiesterase activity"/>
    <property type="evidence" value="ECO:0007669"/>
    <property type="project" value="InterPro"/>
</dbReference>
<evidence type="ECO:0000256" key="5">
    <source>
        <dbReference type="ARBA" id="ARBA00022692"/>
    </source>
</evidence>
<feature type="transmembrane region" description="Helical" evidence="8">
    <location>
        <begin position="264"/>
        <end position="284"/>
    </location>
</feature>
<gene>
    <name evidence="11" type="ORF">B1199_17190</name>
</gene>
<sequence>MQCRTFLLVAFKRSITGAIQRFIHSRYLLSLRESFIALLPYFISAALGVLLFSLASNITVINDVVVLKTTIESAANIILMLFPVMVSISIGFHLSKNLATNGVVGAILALLCFCVHSHFLQYSNEQFVLNPTGSSAYAVVIPSLTSWLLSLGVRFFNQFNGMFGSLSSFLKDKFLLILPFSAVFFSLFLVMPLFDWLGSQIALVLSPDLENSSVAQLTFQRMLVTHLLWFVGIHGDNMFSMLFEQSYLSQDILPGLSAKTFYDVFVLIGGTGCFAGLILAALTLKKGAHERNIAQLSIPFTAFNFCEIIVFALPIFFNPILFIPFLLVPTVNFLCSYLFLSSGWIAYSDMSISWMTPTLINGYMIGADLNAMLLQACLIGINALIYWPFLQWSAKKTDYHSAVEALSSKLKLSEQFAEHSESRFISRQQQTFESTVELQSVLAELSAGELQLHYQPQIDLRDNQVVGFEALLRLKTCEGLIKGPYFLTTLQAHNQTELIDLWVMQQAAKDLANWQAHGVNPLISINLNPDVLTKLNLVHQLCALFSPFKGQVKVEIIESSYLEDQALVAQHIELLNEHGITTVIDDFGTGYSSLFMLANLPVKQVKLDRQFLMQIESKEGALLYQHVTQLLLQLGYQIVAEGIETPHELAWVKQLGIPIGQGWYFEKALPFEQVQNYKVGK</sequence>
<evidence type="ECO:0000256" key="8">
    <source>
        <dbReference type="SAM" id="Phobius"/>
    </source>
</evidence>
<evidence type="ECO:0000256" key="6">
    <source>
        <dbReference type="ARBA" id="ARBA00022989"/>
    </source>
</evidence>
<feature type="transmembrane region" description="Helical" evidence="8">
    <location>
        <begin position="102"/>
        <end position="122"/>
    </location>
</feature>
<dbReference type="SUPFAM" id="SSF141868">
    <property type="entry name" value="EAL domain-like"/>
    <property type="match status" value="1"/>
</dbReference>
<evidence type="ECO:0000259" key="10">
    <source>
        <dbReference type="PROSITE" id="PS51105"/>
    </source>
</evidence>
<dbReference type="GO" id="GO:0009401">
    <property type="term" value="P:phosphoenolpyruvate-dependent sugar phosphotransferase system"/>
    <property type="evidence" value="ECO:0007669"/>
    <property type="project" value="InterPro"/>
</dbReference>
<keyword evidence="2" id="KW-0813">Transport</keyword>
<reference evidence="11 12" key="1">
    <citation type="submission" date="2017-02" db="EMBL/GenBank/DDBJ databases">
        <title>Pseudoalteromonas ulvae TC14 Genome.</title>
        <authorList>
            <person name="Molmeret M."/>
        </authorList>
    </citation>
    <scope>NUCLEOTIDE SEQUENCE [LARGE SCALE GENOMIC DNA]</scope>
    <source>
        <strain evidence="11">TC14</strain>
    </source>
</reference>
<dbReference type="AlphaFoldDB" id="A0A244CLL4"/>
<keyword evidence="5 8" id="KW-0812">Transmembrane</keyword>
<feature type="domain" description="EAL" evidence="9">
    <location>
        <begin position="431"/>
        <end position="681"/>
    </location>
</feature>
<dbReference type="Proteomes" id="UP000194841">
    <property type="component" value="Unassembled WGS sequence"/>
</dbReference>
<feature type="transmembrane region" description="Helical" evidence="8">
    <location>
        <begin position="296"/>
        <end position="317"/>
    </location>
</feature>
<dbReference type="PROSITE" id="PS50883">
    <property type="entry name" value="EAL"/>
    <property type="match status" value="1"/>
</dbReference>
<evidence type="ECO:0000256" key="1">
    <source>
        <dbReference type="ARBA" id="ARBA00004651"/>
    </source>
</evidence>
<dbReference type="PANTHER" id="PTHR33121:SF70">
    <property type="entry name" value="SIGNALING PROTEIN YKOW"/>
    <property type="match status" value="1"/>
</dbReference>
<feature type="domain" description="PTS EIIC type-3" evidence="10">
    <location>
        <begin position="11"/>
        <end position="389"/>
    </location>
</feature>
<dbReference type="InterPro" id="IPR004501">
    <property type="entry name" value="PTS_EIIC_3"/>
</dbReference>
<dbReference type="PROSITE" id="PS51105">
    <property type="entry name" value="PTS_EIIC_TYPE_3"/>
    <property type="match status" value="1"/>
</dbReference>
<evidence type="ECO:0000256" key="7">
    <source>
        <dbReference type="ARBA" id="ARBA00023136"/>
    </source>
</evidence>
<dbReference type="GO" id="GO:0008982">
    <property type="term" value="F:protein-N(PI)-phosphohistidine-sugar phosphotransferase activity"/>
    <property type="evidence" value="ECO:0007669"/>
    <property type="project" value="InterPro"/>
</dbReference>
<dbReference type="CDD" id="cd01948">
    <property type="entry name" value="EAL"/>
    <property type="match status" value="1"/>
</dbReference>
<comment type="subcellular location">
    <subcellularLocation>
        <location evidence="1">Cell membrane</location>
        <topology evidence="1">Multi-pass membrane protein</topology>
    </subcellularLocation>
</comment>
<keyword evidence="6 8" id="KW-1133">Transmembrane helix</keyword>
<keyword evidence="4" id="KW-0762">Sugar transport</keyword>
<dbReference type="Pfam" id="PF02378">
    <property type="entry name" value="PTS_EIIC"/>
    <property type="match status" value="1"/>
</dbReference>
<name>A0A244CLL4_PSEDV</name>
<feature type="transmembrane region" description="Helical" evidence="8">
    <location>
        <begin position="323"/>
        <end position="347"/>
    </location>
</feature>
<evidence type="ECO:0000256" key="4">
    <source>
        <dbReference type="ARBA" id="ARBA00022597"/>
    </source>
</evidence>
<keyword evidence="3" id="KW-1003">Cell membrane</keyword>
<organism evidence="11 12">
    <name type="scientific">Pseudoalteromonas ulvae</name>
    <dbReference type="NCBI Taxonomy" id="107327"/>
    <lineage>
        <taxon>Bacteria</taxon>
        <taxon>Pseudomonadati</taxon>
        <taxon>Pseudomonadota</taxon>
        <taxon>Gammaproteobacteria</taxon>
        <taxon>Alteromonadales</taxon>
        <taxon>Pseudoalteromonadaceae</taxon>
        <taxon>Pseudoalteromonas</taxon>
    </lineage>
</organism>
<keyword evidence="7 8" id="KW-0472">Membrane</keyword>
<comment type="caution">
    <text evidence="11">The sequence shown here is derived from an EMBL/GenBank/DDBJ whole genome shotgun (WGS) entry which is preliminary data.</text>
</comment>
<feature type="transmembrane region" description="Helical" evidence="8">
    <location>
        <begin position="74"/>
        <end position="95"/>
    </location>
</feature>
<dbReference type="InterPro" id="IPR003352">
    <property type="entry name" value="PTS_EIIC"/>
</dbReference>
<dbReference type="InterPro" id="IPR001633">
    <property type="entry name" value="EAL_dom"/>
</dbReference>
<evidence type="ECO:0000256" key="2">
    <source>
        <dbReference type="ARBA" id="ARBA00022448"/>
    </source>
</evidence>
<dbReference type="InterPro" id="IPR050706">
    <property type="entry name" value="Cyclic-di-GMP_PDE-like"/>
</dbReference>
<dbReference type="SMART" id="SM00052">
    <property type="entry name" value="EAL"/>
    <property type="match status" value="1"/>
</dbReference>
<dbReference type="GO" id="GO:0005886">
    <property type="term" value="C:plasma membrane"/>
    <property type="evidence" value="ECO:0007669"/>
    <property type="project" value="UniProtKB-SubCell"/>
</dbReference>
<feature type="transmembrane region" description="Helical" evidence="8">
    <location>
        <begin position="35"/>
        <end position="54"/>
    </location>
</feature>
<evidence type="ECO:0000313" key="11">
    <source>
        <dbReference type="EMBL" id="OUL56406.1"/>
    </source>
</evidence>
<keyword evidence="12" id="KW-1185">Reference proteome</keyword>
<evidence type="ECO:0000259" key="9">
    <source>
        <dbReference type="PROSITE" id="PS50883"/>
    </source>
</evidence>